<name>A0A1G7ICQ7_CHIFI</name>
<dbReference type="Gene3D" id="1.25.40.10">
    <property type="entry name" value="Tetratricopeptide repeat domain"/>
    <property type="match status" value="2"/>
</dbReference>
<evidence type="ECO:0000313" key="3">
    <source>
        <dbReference type="Proteomes" id="UP000199045"/>
    </source>
</evidence>
<organism evidence="2 3">
    <name type="scientific">Chitinophaga filiformis</name>
    <name type="common">Myxococcus filiformis</name>
    <name type="synonym">Flexibacter filiformis</name>
    <dbReference type="NCBI Taxonomy" id="104663"/>
    <lineage>
        <taxon>Bacteria</taxon>
        <taxon>Pseudomonadati</taxon>
        <taxon>Bacteroidota</taxon>
        <taxon>Chitinophagia</taxon>
        <taxon>Chitinophagales</taxon>
        <taxon>Chitinophagaceae</taxon>
        <taxon>Chitinophaga</taxon>
    </lineage>
</organism>
<dbReference type="STRING" id="104663.SAMN04488121_101800"/>
<evidence type="ECO:0000256" key="1">
    <source>
        <dbReference type="SAM" id="Phobius"/>
    </source>
</evidence>
<accession>A0A1G7ICQ7</accession>
<keyword evidence="1" id="KW-0812">Transmembrane</keyword>
<feature type="transmembrane region" description="Helical" evidence="1">
    <location>
        <begin position="6"/>
        <end position="24"/>
    </location>
</feature>
<evidence type="ECO:0008006" key="4">
    <source>
        <dbReference type="Google" id="ProtNLM"/>
    </source>
</evidence>
<dbReference type="PIRSF" id="PIRSF030959">
    <property type="entry name" value="UCP030959"/>
    <property type="match status" value="1"/>
</dbReference>
<dbReference type="EMBL" id="FNBN01000001">
    <property type="protein sequence ID" value="SDF10413.1"/>
    <property type="molecule type" value="Genomic_DNA"/>
</dbReference>
<dbReference type="AlphaFoldDB" id="A0A1G7ICQ7"/>
<sequence>MLPFWNDYYYLILIAQLVCIVHAMKNGKKDWIYILLFLPGIGAIAYFIREIWPTINGGQVTSNLQELFVPGHNIKELERKVRLSDTVANKLALANAYAHRQEYQRAIELAQSCLNAHHANDQGILLLLARLYFYNEQYFESVSFYNRLLGMRNFRMTKQEDELLYARALEGSTDYVKAEEEYKKVIRVHHSMEAMYYYGMMLKKQQRTQDAKAQFQAVKDEIELHPGYVRRLNTQWVRRSRREMADL</sequence>
<gene>
    <name evidence="2" type="ORF">SAMN04488121_101800</name>
</gene>
<dbReference type="RefSeq" id="WP_089828921.1">
    <property type="nucleotide sequence ID" value="NZ_FNBN01000001.1"/>
</dbReference>
<dbReference type="OrthoDB" id="794036at2"/>
<dbReference type="Proteomes" id="UP000199045">
    <property type="component" value="Unassembled WGS sequence"/>
</dbReference>
<evidence type="ECO:0000313" key="2">
    <source>
        <dbReference type="EMBL" id="SDF10413.1"/>
    </source>
</evidence>
<dbReference type="InterPro" id="IPR011990">
    <property type="entry name" value="TPR-like_helical_dom_sf"/>
</dbReference>
<dbReference type="InterPro" id="IPR014562">
    <property type="entry name" value="UCP030959_TPR_rpt-cont"/>
</dbReference>
<keyword evidence="1" id="KW-1133">Transmembrane helix</keyword>
<protein>
    <recommendedName>
        <fullName evidence="4">Tetratricopeptide repeat-containing protein</fullName>
    </recommendedName>
</protein>
<feature type="transmembrane region" description="Helical" evidence="1">
    <location>
        <begin position="31"/>
        <end position="48"/>
    </location>
</feature>
<dbReference type="SUPFAM" id="SSF48452">
    <property type="entry name" value="TPR-like"/>
    <property type="match status" value="1"/>
</dbReference>
<keyword evidence="1" id="KW-0472">Membrane</keyword>
<proteinExistence type="predicted"/>
<reference evidence="2 3" key="1">
    <citation type="submission" date="2016-10" db="EMBL/GenBank/DDBJ databases">
        <authorList>
            <person name="de Groot N.N."/>
        </authorList>
    </citation>
    <scope>NUCLEOTIDE SEQUENCE [LARGE SCALE GENOMIC DNA]</scope>
    <source>
        <strain evidence="2 3">DSM 527</strain>
    </source>
</reference>